<reference evidence="1 2" key="1">
    <citation type="submission" date="2020-08" db="EMBL/GenBank/DDBJ databases">
        <title>Sequencing the genomes of 1000 actinobacteria strains.</title>
        <authorList>
            <person name="Klenk H.-P."/>
        </authorList>
    </citation>
    <scope>NUCLEOTIDE SEQUENCE [LARGE SCALE GENOMIC DNA]</scope>
    <source>
        <strain evidence="1 2">DSM 43023</strain>
    </source>
</reference>
<accession>A0A7W7WEK4</accession>
<keyword evidence="2" id="KW-1185">Reference proteome</keyword>
<evidence type="ECO:0000313" key="2">
    <source>
        <dbReference type="Proteomes" id="UP000534286"/>
    </source>
</evidence>
<dbReference type="RefSeq" id="WP_184759295.1">
    <property type="nucleotide sequence ID" value="NZ_BAABEK010000025.1"/>
</dbReference>
<proteinExistence type="predicted"/>
<keyword evidence="1" id="KW-0238">DNA-binding</keyword>
<dbReference type="GO" id="GO:0003677">
    <property type="term" value="F:DNA binding"/>
    <property type="evidence" value="ECO:0007669"/>
    <property type="project" value="UniProtKB-KW"/>
</dbReference>
<gene>
    <name evidence="1" type="ORF">FHR32_007884</name>
</gene>
<evidence type="ECO:0000313" key="1">
    <source>
        <dbReference type="EMBL" id="MBB4943484.1"/>
    </source>
</evidence>
<dbReference type="EMBL" id="JACHJU010000005">
    <property type="protein sequence ID" value="MBB4943484.1"/>
    <property type="molecule type" value="Genomic_DNA"/>
</dbReference>
<comment type="caution">
    <text evidence="1">The sequence shown here is derived from an EMBL/GenBank/DDBJ whole genome shotgun (WGS) entry which is preliminary data.</text>
</comment>
<dbReference type="Proteomes" id="UP000534286">
    <property type="component" value="Unassembled WGS sequence"/>
</dbReference>
<protein>
    <submittedName>
        <fullName evidence="1">DNA-binding LacI/PurR family transcriptional regulator</fullName>
    </submittedName>
</protein>
<sequence length="67" mass="7063">MVCRLTGEVTVSRVLDDRPGVSEAARDAVRAAPALGHERIGTVLGPPGRLFSRREVGTLSALAGHWA</sequence>
<organism evidence="1 2">
    <name type="scientific">Streptosporangium album</name>
    <dbReference type="NCBI Taxonomy" id="47479"/>
    <lineage>
        <taxon>Bacteria</taxon>
        <taxon>Bacillati</taxon>
        <taxon>Actinomycetota</taxon>
        <taxon>Actinomycetes</taxon>
        <taxon>Streptosporangiales</taxon>
        <taxon>Streptosporangiaceae</taxon>
        <taxon>Streptosporangium</taxon>
    </lineage>
</organism>
<dbReference type="AlphaFoldDB" id="A0A7W7WEK4"/>
<name>A0A7W7WEK4_9ACTN</name>